<evidence type="ECO:0000259" key="2">
    <source>
        <dbReference type="Pfam" id="PF05899"/>
    </source>
</evidence>
<proteinExistence type="predicted"/>
<protein>
    <recommendedName>
        <fullName evidence="2">(S)-ureidoglycine aminohydrolase cupin domain-containing protein</fullName>
    </recommendedName>
</protein>
<dbReference type="InterPro" id="IPR014710">
    <property type="entry name" value="RmlC-like_jellyroll"/>
</dbReference>
<organism evidence="3 4">
    <name type="scientific">Fusarium oxysporum f. sp. cepae</name>
    <dbReference type="NCBI Taxonomy" id="396571"/>
    <lineage>
        <taxon>Eukaryota</taxon>
        <taxon>Fungi</taxon>
        <taxon>Dikarya</taxon>
        <taxon>Ascomycota</taxon>
        <taxon>Pezizomycotina</taxon>
        <taxon>Sordariomycetes</taxon>
        <taxon>Hypocreomycetidae</taxon>
        <taxon>Hypocreales</taxon>
        <taxon>Nectriaceae</taxon>
        <taxon>Fusarium</taxon>
        <taxon>Fusarium oxysporum species complex</taxon>
    </lineage>
</organism>
<feature type="compositionally biased region" description="Polar residues" evidence="1">
    <location>
        <begin position="1"/>
        <end position="14"/>
    </location>
</feature>
<sequence length="126" mass="13793">MPASKGNLTGTSDPQAIPHGRWDSFPEEPFPLYAGTKSIIYRSEDGKVVVGMLREKGGDTLVWPVDEFLFVTEGSIKMEVHGGESFVLGKGDVMVMKKGQTITFECSDDFANVAVFMDSQEKVTLV</sequence>
<dbReference type="EMBL" id="MRCU01000009">
    <property type="protein sequence ID" value="RKK11966.1"/>
    <property type="molecule type" value="Genomic_DNA"/>
</dbReference>
<gene>
    <name evidence="3" type="ORF">BFJ65_g13844</name>
</gene>
<comment type="caution">
    <text evidence="3">The sequence shown here is derived from an EMBL/GenBank/DDBJ whole genome shotgun (WGS) entry which is preliminary data.</text>
</comment>
<dbReference type="Proteomes" id="UP000270866">
    <property type="component" value="Chromosome 11"/>
</dbReference>
<dbReference type="SUPFAM" id="SSF51182">
    <property type="entry name" value="RmlC-like cupins"/>
    <property type="match status" value="1"/>
</dbReference>
<feature type="domain" description="(S)-ureidoglycine aminohydrolase cupin" evidence="2">
    <location>
        <begin position="43"/>
        <end position="107"/>
    </location>
</feature>
<accession>A0A3L6N3I5</accession>
<dbReference type="InterPro" id="IPR011051">
    <property type="entry name" value="RmlC_Cupin_sf"/>
</dbReference>
<dbReference type="InterPro" id="IPR008579">
    <property type="entry name" value="UGlyAH_Cupin_dom"/>
</dbReference>
<dbReference type="AlphaFoldDB" id="A0A3L6N3I5"/>
<reference evidence="3 4" key="1">
    <citation type="journal article" date="2018" name="Sci. Rep.">
        <title>Characterisation of pathogen-specific regions and novel effector candidates in Fusarium oxysporum f. sp. cepae.</title>
        <authorList>
            <person name="Armitage A.D."/>
            <person name="Taylor A."/>
            <person name="Sobczyk M.K."/>
            <person name="Baxter L."/>
            <person name="Greenfield B.P."/>
            <person name="Bates H.J."/>
            <person name="Wilson F."/>
            <person name="Jackson A.C."/>
            <person name="Ott S."/>
            <person name="Harrison R.J."/>
            <person name="Clarkson J.P."/>
        </authorList>
    </citation>
    <scope>NUCLEOTIDE SEQUENCE [LARGE SCALE GENOMIC DNA]</scope>
    <source>
        <strain evidence="3 4">FoC_Fus2</strain>
    </source>
</reference>
<evidence type="ECO:0000256" key="1">
    <source>
        <dbReference type="SAM" id="MobiDB-lite"/>
    </source>
</evidence>
<dbReference type="Pfam" id="PF05899">
    <property type="entry name" value="Cupin_3"/>
    <property type="match status" value="1"/>
</dbReference>
<dbReference type="Gene3D" id="2.60.120.10">
    <property type="entry name" value="Jelly Rolls"/>
    <property type="match status" value="1"/>
</dbReference>
<evidence type="ECO:0000313" key="3">
    <source>
        <dbReference type="EMBL" id="RKK11966.1"/>
    </source>
</evidence>
<evidence type="ECO:0000313" key="4">
    <source>
        <dbReference type="Proteomes" id="UP000270866"/>
    </source>
</evidence>
<name>A0A3L6N3I5_FUSOX</name>
<feature type="region of interest" description="Disordered" evidence="1">
    <location>
        <begin position="1"/>
        <end position="26"/>
    </location>
</feature>